<evidence type="ECO:0000256" key="6">
    <source>
        <dbReference type="ARBA" id="ARBA00023136"/>
    </source>
</evidence>
<dbReference type="PANTHER" id="PTHR30069">
    <property type="entry name" value="TONB-DEPENDENT OUTER MEMBRANE RECEPTOR"/>
    <property type="match status" value="1"/>
</dbReference>
<dbReference type="STRING" id="760192.Halhy_1358"/>
<dbReference type="InterPro" id="IPR037066">
    <property type="entry name" value="Plug_dom_sf"/>
</dbReference>
<gene>
    <name evidence="13" type="ordered locus">Halhy_1358</name>
</gene>
<keyword evidence="2 8" id="KW-0813">Transport</keyword>
<dbReference type="InterPro" id="IPR012910">
    <property type="entry name" value="Plug_dom"/>
</dbReference>
<reference evidence="13 14" key="1">
    <citation type="journal article" date="2011" name="Stand. Genomic Sci.">
        <title>Complete genome sequence of Haliscomenobacter hydrossis type strain (O).</title>
        <authorList>
            <consortium name="US DOE Joint Genome Institute (JGI-PGF)"/>
            <person name="Daligault H."/>
            <person name="Lapidus A."/>
            <person name="Zeytun A."/>
            <person name="Nolan M."/>
            <person name="Lucas S."/>
            <person name="Del Rio T.G."/>
            <person name="Tice H."/>
            <person name="Cheng J.F."/>
            <person name="Tapia R."/>
            <person name="Han C."/>
            <person name="Goodwin L."/>
            <person name="Pitluck S."/>
            <person name="Liolios K."/>
            <person name="Pagani I."/>
            <person name="Ivanova N."/>
            <person name="Huntemann M."/>
            <person name="Mavromatis K."/>
            <person name="Mikhailova N."/>
            <person name="Pati A."/>
            <person name="Chen A."/>
            <person name="Palaniappan K."/>
            <person name="Land M."/>
            <person name="Hauser L."/>
            <person name="Brambilla E.M."/>
            <person name="Rohde M."/>
            <person name="Verbarg S."/>
            <person name="Goker M."/>
            <person name="Bristow J."/>
            <person name="Eisen J.A."/>
            <person name="Markowitz V."/>
            <person name="Hugenholtz P."/>
            <person name="Kyrpides N.C."/>
            <person name="Klenk H.P."/>
            <person name="Woyke T."/>
        </authorList>
    </citation>
    <scope>NUCLEOTIDE SEQUENCE [LARGE SCALE GENOMIC DNA]</scope>
    <source>
        <strain evidence="14">ATCC 27775 / DSM 1100 / LMG 10767 / O</strain>
    </source>
</reference>
<keyword evidence="6 8" id="KW-0472">Membrane</keyword>
<evidence type="ECO:0000259" key="12">
    <source>
        <dbReference type="Pfam" id="PF07715"/>
    </source>
</evidence>
<organism evidence="13 14">
    <name type="scientific">Haliscomenobacter hydrossis (strain ATCC 27775 / DSM 1100 / LMG 10767 / O)</name>
    <dbReference type="NCBI Taxonomy" id="760192"/>
    <lineage>
        <taxon>Bacteria</taxon>
        <taxon>Pseudomonadati</taxon>
        <taxon>Bacteroidota</taxon>
        <taxon>Saprospiria</taxon>
        <taxon>Saprospirales</taxon>
        <taxon>Haliscomenobacteraceae</taxon>
        <taxon>Haliscomenobacter</taxon>
    </lineage>
</organism>
<evidence type="ECO:0000256" key="8">
    <source>
        <dbReference type="PROSITE-ProRule" id="PRU01360"/>
    </source>
</evidence>
<dbReference type="Pfam" id="PF07715">
    <property type="entry name" value="Plug"/>
    <property type="match status" value="1"/>
</dbReference>
<dbReference type="PANTHER" id="PTHR30069:SF57">
    <property type="entry name" value="TONB-DEPENDENT RECEPTOR"/>
    <property type="match status" value="1"/>
</dbReference>
<dbReference type="SUPFAM" id="SSF56935">
    <property type="entry name" value="Porins"/>
    <property type="match status" value="1"/>
</dbReference>
<dbReference type="Gene3D" id="2.60.40.1120">
    <property type="entry name" value="Carboxypeptidase-like, regulatory domain"/>
    <property type="match status" value="1"/>
</dbReference>
<evidence type="ECO:0000256" key="7">
    <source>
        <dbReference type="ARBA" id="ARBA00023237"/>
    </source>
</evidence>
<dbReference type="Pfam" id="PF00593">
    <property type="entry name" value="TonB_dep_Rec_b-barrel"/>
    <property type="match status" value="1"/>
</dbReference>
<protein>
    <submittedName>
        <fullName evidence="13">TonB-dependent receptor plug</fullName>
    </submittedName>
</protein>
<evidence type="ECO:0000256" key="2">
    <source>
        <dbReference type="ARBA" id="ARBA00022448"/>
    </source>
</evidence>
<keyword evidence="13" id="KW-0675">Receptor</keyword>
<keyword evidence="3 8" id="KW-1134">Transmembrane beta strand</keyword>
<proteinExistence type="inferred from homology"/>
<keyword evidence="14" id="KW-1185">Reference proteome</keyword>
<feature type="chain" id="PRO_5003317201" evidence="10">
    <location>
        <begin position="20"/>
        <end position="752"/>
    </location>
</feature>
<evidence type="ECO:0000259" key="11">
    <source>
        <dbReference type="Pfam" id="PF00593"/>
    </source>
</evidence>
<dbReference type="EMBL" id="CP002691">
    <property type="protein sequence ID" value="AEE49253.1"/>
    <property type="molecule type" value="Genomic_DNA"/>
</dbReference>
<dbReference type="InterPro" id="IPR036942">
    <property type="entry name" value="Beta-barrel_TonB_sf"/>
</dbReference>
<evidence type="ECO:0000256" key="5">
    <source>
        <dbReference type="ARBA" id="ARBA00023077"/>
    </source>
</evidence>
<dbReference type="eggNOG" id="COG4771">
    <property type="taxonomic scope" value="Bacteria"/>
</dbReference>
<dbReference type="GO" id="GO:0009279">
    <property type="term" value="C:cell outer membrane"/>
    <property type="evidence" value="ECO:0007669"/>
    <property type="project" value="UniProtKB-SubCell"/>
</dbReference>
<keyword evidence="7 8" id="KW-0998">Cell outer membrane</keyword>
<dbReference type="SUPFAM" id="SSF49464">
    <property type="entry name" value="Carboxypeptidase regulatory domain-like"/>
    <property type="match status" value="1"/>
</dbReference>
<comment type="similarity">
    <text evidence="8 9">Belongs to the TonB-dependent receptor family.</text>
</comment>
<sequence length="752" mass="84743">MLARYTFLFFLMFPFVLSAQNARLHGIVLHEGIPVPYAHAQIKGTASGAITTEDGSFLIENLAKGQYEINISALGYQPFSRQVDLSEGMMELGNIELQEDILGLQEVVITGAMKETFVKESPVKIDVITHQYLMRNSAPTNLTESIKMINGVQETVACGVCFTNSFSINGLPGAYTAVLIDGTPLYGNLSAVYGLNGIPTTFIERIEVIKGPNSTLYGSEAVAGVINVITKDPGRQPKFGFSTMASTHGESFGTLSFAPKVGKWNTYWGLDWGYSNSFDDSNGDGFSDRIHLDRYTLFSKWSMERPEHRRFNVFAKWYNEDRRNGVEAFVKNRAYRNIRGSDTYYGESIYTKRAELFGTYDLATKTRMWIDFAFNTHDQNSYYGAALYKAEQQIGFSNFIWNPKAGKHDLLLGLTNRLQRYDDNTVATPGRADVQYIPGAFVQDEWTVNSKLTLLLGSRLDQYKNNGPIFSPRLNLKYKSGDWTTWRFNAGTGFRLVNLFTEDHAFVTGQREVVIEEELEPERSYNLSLNYNHIFTIGESQGVLDIDAFFTHFMNKIIPNYATPGKIIYANTDGYAQTRGLNVSIQQQFRFPLSYTIGASFLTSIQHDQVENGQYATQPIPFAPKWTGLTVLNYRFKKLGLTMAYTANWTGSMALPEVFDLDATGKPLETPRPTSSPVFSVHNLQLTKNLPKAKLEIFGGVQNLFDYRQVYSPLVGFNDPQTQPGFSPFFDTAYAFSPIHGRELYLGLRWSR</sequence>
<name>F4KW65_HALH1</name>
<evidence type="ECO:0000313" key="13">
    <source>
        <dbReference type="EMBL" id="AEE49253.1"/>
    </source>
</evidence>
<dbReference type="RefSeq" id="WP_013763807.1">
    <property type="nucleotide sequence ID" value="NC_015510.1"/>
</dbReference>
<dbReference type="AlphaFoldDB" id="F4KW65"/>
<reference key="2">
    <citation type="submission" date="2011-04" db="EMBL/GenBank/DDBJ databases">
        <title>Complete sequence of chromosome of Haliscomenobacter hydrossis DSM 1100.</title>
        <authorList>
            <consortium name="US DOE Joint Genome Institute (JGI-PGF)"/>
            <person name="Lucas S."/>
            <person name="Han J."/>
            <person name="Lapidus A."/>
            <person name="Bruce D."/>
            <person name="Goodwin L."/>
            <person name="Pitluck S."/>
            <person name="Peters L."/>
            <person name="Kyrpides N."/>
            <person name="Mavromatis K."/>
            <person name="Ivanova N."/>
            <person name="Ovchinnikova G."/>
            <person name="Pagani I."/>
            <person name="Daligault H."/>
            <person name="Detter J.C."/>
            <person name="Han C."/>
            <person name="Land M."/>
            <person name="Hauser L."/>
            <person name="Markowitz V."/>
            <person name="Cheng J.-F."/>
            <person name="Hugenholtz P."/>
            <person name="Woyke T."/>
            <person name="Wu D."/>
            <person name="Verbarg S."/>
            <person name="Frueling A."/>
            <person name="Brambilla E."/>
            <person name="Klenk H.-P."/>
            <person name="Eisen J.A."/>
        </authorList>
    </citation>
    <scope>NUCLEOTIDE SEQUENCE</scope>
    <source>
        <strain>DSM 1100</strain>
    </source>
</reference>
<dbReference type="KEGG" id="hhy:Halhy_1358"/>
<dbReference type="Gene3D" id="2.40.170.20">
    <property type="entry name" value="TonB-dependent receptor, beta-barrel domain"/>
    <property type="match status" value="1"/>
</dbReference>
<dbReference type="CDD" id="cd01347">
    <property type="entry name" value="ligand_gated_channel"/>
    <property type="match status" value="1"/>
</dbReference>
<accession>F4KW65</accession>
<feature type="domain" description="TonB-dependent receptor plug" evidence="12">
    <location>
        <begin position="119"/>
        <end position="225"/>
    </location>
</feature>
<dbReference type="InterPro" id="IPR039426">
    <property type="entry name" value="TonB-dep_rcpt-like"/>
</dbReference>
<dbReference type="Gene3D" id="2.170.130.10">
    <property type="entry name" value="TonB-dependent receptor, plug domain"/>
    <property type="match status" value="1"/>
</dbReference>
<dbReference type="GO" id="GO:0044718">
    <property type="term" value="P:siderophore transmembrane transport"/>
    <property type="evidence" value="ECO:0007669"/>
    <property type="project" value="TreeGrafter"/>
</dbReference>
<evidence type="ECO:0000256" key="9">
    <source>
        <dbReference type="RuleBase" id="RU003357"/>
    </source>
</evidence>
<evidence type="ECO:0000256" key="1">
    <source>
        <dbReference type="ARBA" id="ARBA00004571"/>
    </source>
</evidence>
<keyword evidence="4 8" id="KW-0812">Transmembrane</keyword>
<feature type="domain" description="TonB-dependent receptor-like beta-barrel" evidence="11">
    <location>
        <begin position="258"/>
        <end position="704"/>
    </location>
</feature>
<dbReference type="Pfam" id="PF13715">
    <property type="entry name" value="CarbopepD_reg_2"/>
    <property type="match status" value="1"/>
</dbReference>
<evidence type="ECO:0000313" key="14">
    <source>
        <dbReference type="Proteomes" id="UP000008461"/>
    </source>
</evidence>
<dbReference type="InterPro" id="IPR000531">
    <property type="entry name" value="Beta-barrel_TonB"/>
</dbReference>
<dbReference type="InterPro" id="IPR008969">
    <property type="entry name" value="CarboxyPept-like_regulatory"/>
</dbReference>
<dbReference type="PROSITE" id="PS52016">
    <property type="entry name" value="TONB_DEPENDENT_REC_3"/>
    <property type="match status" value="1"/>
</dbReference>
<dbReference type="Proteomes" id="UP000008461">
    <property type="component" value="Chromosome"/>
</dbReference>
<keyword evidence="5 9" id="KW-0798">TonB box</keyword>
<comment type="subcellular location">
    <subcellularLocation>
        <location evidence="1 8">Cell outer membrane</location>
        <topology evidence="1 8">Multi-pass membrane protein</topology>
    </subcellularLocation>
</comment>
<keyword evidence="10" id="KW-0732">Signal</keyword>
<evidence type="ECO:0000256" key="10">
    <source>
        <dbReference type="SAM" id="SignalP"/>
    </source>
</evidence>
<evidence type="ECO:0000256" key="3">
    <source>
        <dbReference type="ARBA" id="ARBA00022452"/>
    </source>
</evidence>
<dbReference type="GO" id="GO:0015344">
    <property type="term" value="F:siderophore uptake transmembrane transporter activity"/>
    <property type="evidence" value="ECO:0007669"/>
    <property type="project" value="TreeGrafter"/>
</dbReference>
<dbReference type="HOGENOM" id="CLU_012669_1_0_10"/>
<feature type="signal peptide" evidence="10">
    <location>
        <begin position="1"/>
        <end position="19"/>
    </location>
</feature>
<dbReference type="OrthoDB" id="1109239at2"/>
<evidence type="ECO:0000256" key="4">
    <source>
        <dbReference type="ARBA" id="ARBA00022692"/>
    </source>
</evidence>